<protein>
    <submittedName>
        <fullName evidence="2">Uncharacterized protein</fullName>
    </submittedName>
</protein>
<evidence type="ECO:0000256" key="1">
    <source>
        <dbReference type="SAM" id="MobiDB-lite"/>
    </source>
</evidence>
<keyword evidence="3" id="KW-1185">Reference proteome</keyword>
<reference evidence="2" key="1">
    <citation type="journal article" date="2023" name="Mol. Phylogenet. Evol.">
        <title>Genome-scale phylogeny and comparative genomics of the fungal order Sordariales.</title>
        <authorList>
            <person name="Hensen N."/>
            <person name="Bonometti L."/>
            <person name="Westerberg I."/>
            <person name="Brannstrom I.O."/>
            <person name="Guillou S."/>
            <person name="Cros-Aarteil S."/>
            <person name="Calhoun S."/>
            <person name="Haridas S."/>
            <person name="Kuo A."/>
            <person name="Mondo S."/>
            <person name="Pangilinan J."/>
            <person name="Riley R."/>
            <person name="LaButti K."/>
            <person name="Andreopoulos B."/>
            <person name="Lipzen A."/>
            <person name="Chen C."/>
            <person name="Yan M."/>
            <person name="Daum C."/>
            <person name="Ng V."/>
            <person name="Clum A."/>
            <person name="Steindorff A."/>
            <person name="Ohm R.A."/>
            <person name="Martin F."/>
            <person name="Silar P."/>
            <person name="Natvig D.O."/>
            <person name="Lalanne C."/>
            <person name="Gautier V."/>
            <person name="Ament-Velasquez S.L."/>
            <person name="Kruys A."/>
            <person name="Hutchinson M.I."/>
            <person name="Powell A.J."/>
            <person name="Barry K."/>
            <person name="Miller A.N."/>
            <person name="Grigoriev I.V."/>
            <person name="Debuchy R."/>
            <person name="Gladieux P."/>
            <person name="Hiltunen Thoren M."/>
            <person name="Johannesson H."/>
        </authorList>
    </citation>
    <scope>NUCLEOTIDE SEQUENCE</scope>
    <source>
        <strain evidence="2">CBS 118394</strain>
    </source>
</reference>
<dbReference type="EMBL" id="JAUEDM010000004">
    <property type="protein sequence ID" value="KAK3319332.1"/>
    <property type="molecule type" value="Genomic_DNA"/>
</dbReference>
<reference evidence="2" key="2">
    <citation type="submission" date="2023-06" db="EMBL/GenBank/DDBJ databases">
        <authorList>
            <consortium name="Lawrence Berkeley National Laboratory"/>
            <person name="Haridas S."/>
            <person name="Hensen N."/>
            <person name="Bonometti L."/>
            <person name="Westerberg I."/>
            <person name="Brannstrom I.O."/>
            <person name="Guillou S."/>
            <person name="Cros-Aarteil S."/>
            <person name="Calhoun S."/>
            <person name="Kuo A."/>
            <person name="Mondo S."/>
            <person name="Pangilinan J."/>
            <person name="Riley R."/>
            <person name="Labutti K."/>
            <person name="Andreopoulos B."/>
            <person name="Lipzen A."/>
            <person name="Chen C."/>
            <person name="Yanf M."/>
            <person name="Daum C."/>
            <person name="Ng V."/>
            <person name="Clum A."/>
            <person name="Steindorff A."/>
            <person name="Ohm R."/>
            <person name="Martin F."/>
            <person name="Silar P."/>
            <person name="Natvig D."/>
            <person name="Lalanne C."/>
            <person name="Gautier V."/>
            <person name="Ament-Velasquez S.L."/>
            <person name="Kruys A."/>
            <person name="Hutchinson M.I."/>
            <person name="Powell A.J."/>
            <person name="Barry K."/>
            <person name="Miller A.N."/>
            <person name="Grigoriev I.V."/>
            <person name="Debuchy R."/>
            <person name="Gladieux P."/>
            <person name="Thoren M.H."/>
            <person name="Johannesson H."/>
        </authorList>
    </citation>
    <scope>NUCLEOTIDE SEQUENCE</scope>
    <source>
        <strain evidence="2">CBS 118394</strain>
    </source>
</reference>
<evidence type="ECO:0000313" key="3">
    <source>
        <dbReference type="Proteomes" id="UP001283341"/>
    </source>
</evidence>
<organism evidence="2 3">
    <name type="scientific">Apodospora peruviana</name>
    <dbReference type="NCBI Taxonomy" id="516989"/>
    <lineage>
        <taxon>Eukaryota</taxon>
        <taxon>Fungi</taxon>
        <taxon>Dikarya</taxon>
        <taxon>Ascomycota</taxon>
        <taxon>Pezizomycotina</taxon>
        <taxon>Sordariomycetes</taxon>
        <taxon>Sordariomycetidae</taxon>
        <taxon>Sordariales</taxon>
        <taxon>Lasiosphaeriaceae</taxon>
        <taxon>Apodospora</taxon>
    </lineage>
</organism>
<accession>A0AAE0I708</accession>
<sequence>MGAPVILCGKTEKIGTGVIPAGASQIPATLRGDSNPQSDSQLGSKDYSTPPVAVILGGGYGDADIDLLFMAAREYGKALVVRIKALLAQMKKDGKMGEGKVVWY</sequence>
<evidence type="ECO:0000313" key="2">
    <source>
        <dbReference type="EMBL" id="KAK3319332.1"/>
    </source>
</evidence>
<comment type="caution">
    <text evidence="2">The sequence shown here is derived from an EMBL/GenBank/DDBJ whole genome shotgun (WGS) entry which is preliminary data.</text>
</comment>
<dbReference type="Proteomes" id="UP001283341">
    <property type="component" value="Unassembled WGS sequence"/>
</dbReference>
<feature type="compositionally biased region" description="Polar residues" evidence="1">
    <location>
        <begin position="32"/>
        <end position="47"/>
    </location>
</feature>
<feature type="region of interest" description="Disordered" evidence="1">
    <location>
        <begin position="26"/>
        <end position="47"/>
    </location>
</feature>
<proteinExistence type="predicted"/>
<name>A0AAE0I708_9PEZI</name>
<dbReference type="AlphaFoldDB" id="A0AAE0I708"/>
<gene>
    <name evidence="2" type="ORF">B0H66DRAFT_582622</name>
</gene>